<evidence type="ECO:0000256" key="13">
    <source>
        <dbReference type="ARBA" id="ARBA00023011"/>
    </source>
</evidence>
<dbReference type="HAMAP" id="MF_03212">
    <property type="entry name" value="NCPR"/>
    <property type="match status" value="1"/>
</dbReference>
<evidence type="ECO:0000256" key="11">
    <source>
        <dbReference type="ARBA" id="ARBA00022989"/>
    </source>
</evidence>
<proteinExistence type="inferred from homology"/>
<comment type="function">
    <text evidence="20">This enzyme is required for electron transfer from NADP to cytochrome P450 in microsomes. It can also provide electron transfer to heme oxygenase and cytochrome B5. Involved in ergosterol biosynthesis.</text>
</comment>
<evidence type="ECO:0000256" key="21">
    <source>
        <dbReference type="PIRNR" id="PIRNR000208"/>
    </source>
</evidence>
<dbReference type="Pfam" id="PF00175">
    <property type="entry name" value="NAD_binding_1"/>
    <property type="match status" value="1"/>
</dbReference>
<dbReference type="GO" id="GO:0005741">
    <property type="term" value="C:mitochondrial outer membrane"/>
    <property type="evidence" value="ECO:0007669"/>
    <property type="project" value="UniProtKB-SubCell"/>
</dbReference>
<dbReference type="PIRSF" id="PIRSF000208">
    <property type="entry name" value="P450R"/>
    <property type="match status" value="1"/>
</dbReference>
<dbReference type="InParanoid" id="A0A5J5F0F2"/>
<evidence type="ECO:0000256" key="7">
    <source>
        <dbReference type="ARBA" id="ARBA00022824"/>
    </source>
</evidence>
<evidence type="ECO:0000256" key="9">
    <source>
        <dbReference type="ARBA" id="ARBA00022857"/>
    </source>
</evidence>
<dbReference type="FunFam" id="2.40.30.10:FF:000111">
    <property type="entry name" value="NADPH--cytochrome P450 reductase"/>
    <property type="match status" value="1"/>
</dbReference>
<evidence type="ECO:0000256" key="14">
    <source>
        <dbReference type="ARBA" id="ARBA00023098"/>
    </source>
</evidence>
<dbReference type="GO" id="GO:0010181">
    <property type="term" value="F:FMN binding"/>
    <property type="evidence" value="ECO:0007669"/>
    <property type="project" value="UniProtKB-UniRule"/>
</dbReference>
<feature type="domain" description="FAD-binding FR-type" evidence="24">
    <location>
        <begin position="275"/>
        <end position="523"/>
    </location>
</feature>
<evidence type="ECO:0000256" key="3">
    <source>
        <dbReference type="ARBA" id="ARBA00022630"/>
    </source>
</evidence>
<comment type="subcellular location">
    <subcellularLocation>
        <location evidence="20">Endoplasmic reticulum membrane</location>
        <topology evidence="20">Single-pass membrane protein</topology>
        <orientation evidence="20">Cytoplasmic side</orientation>
    </subcellularLocation>
    <subcellularLocation>
        <location evidence="20">Mitochondrion outer membrane</location>
        <topology evidence="20">Single-pass membrane protein</topology>
        <orientation evidence="20">Cytoplasmic side</orientation>
    </subcellularLocation>
    <subcellularLocation>
        <location evidence="20">Cell membrane</location>
        <topology evidence="20">Single-pass membrane protein</topology>
        <orientation evidence="20">Cytoplasmic side</orientation>
    </subcellularLocation>
</comment>
<keyword evidence="17 20" id="KW-1207">Sterol metabolism</keyword>
<comment type="caution">
    <text evidence="20">Lacks conserved residue(s) required for the propagation of feature annotation.</text>
</comment>
<keyword evidence="14 20" id="KW-0443">Lipid metabolism</keyword>
<dbReference type="FunFam" id="3.40.50.360:FF:000024">
    <property type="entry name" value="NADPH--cytochrome P450 reductase"/>
    <property type="match status" value="1"/>
</dbReference>
<keyword evidence="16 20" id="KW-0472">Membrane</keyword>
<dbReference type="Gene3D" id="3.40.50.80">
    <property type="entry name" value="Nucleotide-binding domain of ferredoxin-NADP reductase (FNR) module"/>
    <property type="match status" value="1"/>
</dbReference>
<evidence type="ECO:0000256" key="8">
    <source>
        <dbReference type="ARBA" id="ARBA00022827"/>
    </source>
</evidence>
<feature type="chain" id="PRO_5023923311" description="NADPH--cytochrome P450 reductase" evidence="22">
    <location>
        <begin position="24"/>
        <end position="694"/>
    </location>
</feature>
<evidence type="ECO:0000259" key="24">
    <source>
        <dbReference type="PROSITE" id="PS51384"/>
    </source>
</evidence>
<dbReference type="AlphaFoldDB" id="A0A5J5F0F2"/>
<keyword evidence="11" id="KW-1133">Transmembrane helix</keyword>
<dbReference type="FunFam" id="3.40.50.80:FF:000018">
    <property type="entry name" value="NADPH--cytochrome P450 reductase"/>
    <property type="match status" value="1"/>
</dbReference>
<feature type="binding site" evidence="20">
    <location>
        <begin position="450"/>
        <end position="453"/>
    </location>
    <ligand>
        <name>FAD</name>
        <dbReference type="ChEBI" id="CHEBI:57692"/>
    </ligand>
</feature>
<evidence type="ECO:0000256" key="16">
    <source>
        <dbReference type="ARBA" id="ARBA00023136"/>
    </source>
</evidence>
<evidence type="ECO:0000256" key="17">
    <source>
        <dbReference type="ARBA" id="ARBA00023166"/>
    </source>
</evidence>
<evidence type="ECO:0000256" key="18">
    <source>
        <dbReference type="ARBA" id="ARBA00023221"/>
    </source>
</evidence>
<keyword evidence="6 20" id="KW-1000">Mitochondrion outer membrane</keyword>
<dbReference type="GO" id="GO:0005829">
    <property type="term" value="C:cytosol"/>
    <property type="evidence" value="ECO:0007669"/>
    <property type="project" value="TreeGrafter"/>
</dbReference>
<comment type="similarity">
    <text evidence="20">In the N-terminal section; belongs to the flavodoxin family.</text>
</comment>
<dbReference type="Gene3D" id="3.40.50.360">
    <property type="match status" value="1"/>
</dbReference>
<feature type="binding site" evidence="20">
    <location>
        <position position="202"/>
    </location>
    <ligand>
        <name>FMN</name>
        <dbReference type="ChEBI" id="CHEBI:58210"/>
    </ligand>
</feature>
<dbReference type="InterPro" id="IPR017927">
    <property type="entry name" value="FAD-bd_FR_type"/>
</dbReference>
<keyword evidence="8 20" id="KW-0274">FAD</keyword>
<dbReference type="InterPro" id="IPR003097">
    <property type="entry name" value="CysJ-like_FAD-binding"/>
</dbReference>
<feature type="domain" description="Flavodoxin-like" evidence="23">
    <location>
        <begin position="66"/>
        <end position="219"/>
    </location>
</feature>
<evidence type="ECO:0000256" key="1">
    <source>
        <dbReference type="ARBA" id="ARBA00022475"/>
    </source>
</evidence>
<feature type="binding site" evidence="20">
    <location>
        <position position="693"/>
    </location>
    <ligand>
        <name>FAD</name>
        <dbReference type="ChEBI" id="CHEBI:57692"/>
    </ligand>
</feature>
<dbReference type="PRINTS" id="PR00369">
    <property type="entry name" value="FLAVODOXIN"/>
</dbReference>
<dbReference type="GO" id="GO:0005886">
    <property type="term" value="C:plasma membrane"/>
    <property type="evidence" value="ECO:0007669"/>
    <property type="project" value="UniProtKB-SubCell"/>
</dbReference>
<dbReference type="Gene3D" id="2.40.30.10">
    <property type="entry name" value="Translation factors"/>
    <property type="match status" value="1"/>
</dbReference>
<comment type="catalytic activity">
    <reaction evidence="19 20 21">
        <text>2 oxidized [cytochrome P450] + NADPH = 2 reduced [cytochrome P450] + NADP(+) + H(+)</text>
        <dbReference type="Rhea" id="RHEA:24040"/>
        <dbReference type="Rhea" id="RHEA-COMP:14627"/>
        <dbReference type="Rhea" id="RHEA-COMP:14628"/>
        <dbReference type="ChEBI" id="CHEBI:15378"/>
        <dbReference type="ChEBI" id="CHEBI:55376"/>
        <dbReference type="ChEBI" id="CHEBI:57783"/>
        <dbReference type="ChEBI" id="CHEBI:58349"/>
        <dbReference type="ChEBI" id="CHEBI:60344"/>
        <dbReference type="EC" id="1.6.2.4"/>
    </reaction>
</comment>
<dbReference type="InterPro" id="IPR039261">
    <property type="entry name" value="FNR_nucleotide-bd"/>
</dbReference>
<dbReference type="SUPFAM" id="SSF63380">
    <property type="entry name" value="Riboflavin synthase domain-like"/>
    <property type="match status" value="1"/>
</dbReference>
<dbReference type="InterPro" id="IPR023173">
    <property type="entry name" value="NADPH_Cyt_P450_Rdtase_alpha"/>
</dbReference>
<accession>A0A5J5F0F2</accession>
<dbReference type="Gene3D" id="1.20.990.10">
    <property type="entry name" value="NADPH-cytochrome p450 Reductase, Chain A, domain 3"/>
    <property type="match status" value="1"/>
</dbReference>
<dbReference type="SUPFAM" id="SSF52343">
    <property type="entry name" value="Ferredoxin reductase-like, C-terminal NADP-linked domain"/>
    <property type="match status" value="1"/>
</dbReference>
<feature type="binding site" evidence="20">
    <location>
        <begin position="72"/>
        <end position="77"/>
    </location>
    <ligand>
        <name>FMN</name>
        <dbReference type="ChEBI" id="CHEBI:58210"/>
    </ligand>
</feature>
<dbReference type="PROSITE" id="PS50902">
    <property type="entry name" value="FLAVODOXIN_LIKE"/>
    <property type="match status" value="1"/>
</dbReference>
<comment type="cofactor">
    <cofactor evidence="20">
        <name>FMN</name>
        <dbReference type="ChEBI" id="CHEBI:58210"/>
    </cofactor>
    <text evidence="20">Binds 1 FMN per monomer.</text>
</comment>
<evidence type="ECO:0000256" key="6">
    <source>
        <dbReference type="ARBA" id="ARBA00022787"/>
    </source>
</evidence>
<feature type="binding site" evidence="20">
    <location>
        <begin position="123"/>
        <end position="126"/>
    </location>
    <ligand>
        <name>FMN</name>
        <dbReference type="ChEBI" id="CHEBI:58210"/>
    </ligand>
</feature>
<feature type="binding site" evidence="20">
    <location>
        <position position="294"/>
    </location>
    <ligand>
        <name>NADP(+)</name>
        <dbReference type="ChEBI" id="CHEBI:58349"/>
    </ligand>
</feature>
<dbReference type="PROSITE" id="PS51384">
    <property type="entry name" value="FAD_FR"/>
    <property type="match status" value="1"/>
</dbReference>
<keyword evidence="9 20" id="KW-0521">NADP</keyword>
<dbReference type="EMBL" id="VXIS01000064">
    <property type="protein sequence ID" value="KAA8908871.1"/>
    <property type="molecule type" value="Genomic_DNA"/>
</dbReference>
<keyword evidence="2 20" id="KW-0444">Lipid biosynthesis</keyword>
<feature type="binding site" evidence="20">
    <location>
        <position position="655"/>
    </location>
    <ligand>
        <name>NADP(+)</name>
        <dbReference type="ChEBI" id="CHEBI:58349"/>
    </ligand>
</feature>
<dbReference type="InterPro" id="IPR029039">
    <property type="entry name" value="Flavoprotein-like_sf"/>
</dbReference>
<feature type="binding site" evidence="20">
    <location>
        <begin position="619"/>
        <end position="623"/>
    </location>
    <ligand>
        <name>NADP(+)</name>
        <dbReference type="ChEBI" id="CHEBI:58349"/>
    </ligand>
</feature>
<protein>
    <recommendedName>
        <fullName evidence="20 21">NADPH--cytochrome P450 reductase</fullName>
        <shortName evidence="20">CPR</shortName>
        <shortName evidence="20">P450R</shortName>
        <ecNumber evidence="20 21">1.6.2.4</ecNumber>
    </recommendedName>
</protein>
<evidence type="ECO:0000256" key="5">
    <source>
        <dbReference type="ARBA" id="ARBA00022692"/>
    </source>
</evidence>
<dbReference type="FunCoup" id="A0A5J5F0F2">
    <property type="interactions" value="852"/>
</dbReference>
<keyword evidence="1 20" id="KW-1003">Cell membrane</keyword>
<dbReference type="GO" id="GO:0006696">
    <property type="term" value="P:ergosterol biosynthetic process"/>
    <property type="evidence" value="ECO:0007669"/>
    <property type="project" value="UniProtKB-UniRule"/>
</dbReference>
<evidence type="ECO:0000313" key="25">
    <source>
        <dbReference type="EMBL" id="KAA8908871.1"/>
    </source>
</evidence>
<comment type="similarity">
    <text evidence="20">Belongs to the NADPH--cytochrome P450 reductase family.</text>
</comment>
<dbReference type="InterPro" id="IPR008254">
    <property type="entry name" value="Flavodoxin/NO_synth"/>
</dbReference>
<dbReference type="Proteomes" id="UP000326924">
    <property type="component" value="Unassembled WGS sequence"/>
</dbReference>
<dbReference type="OrthoDB" id="1856718at2759"/>
<dbReference type="InterPro" id="IPR001433">
    <property type="entry name" value="OxRdtase_FAD/NAD-bd"/>
</dbReference>
<keyword evidence="7 20" id="KW-0256">Endoplasmic reticulum</keyword>
<feature type="binding site" evidence="20">
    <location>
        <begin position="468"/>
        <end position="470"/>
    </location>
    <ligand>
        <name>FAD</name>
        <dbReference type="ChEBI" id="CHEBI:57692"/>
    </ligand>
</feature>
<sequence>MADLPLDTLDLVVLLLLLVGTAAYFTKGSVWGKKQPDNTYKAIGAASKAGKSRNLIEKMDESDKNMVILYGSQTGTAEDYASRLAKEGHARFGLKTMVADLEDYDYENLDTFPSDKVIVFVLATYGEGEPTDNAVEFYEFIYNGEPAFSEDTSEKPLSNLKYVAFGLGNNTYEHYNAMVRRVNEALTKLGAQRIGPAGEGDDGAGTMEEDFLSWKETMWAELKEVMGVEERESAYEPVFSITECSDLTPDDDTVYLGEPNKNHLEGHSVGPYNSHNPFIAPIKLSKELFTVKGRNCLHMDIDLSGSNLTYTTGDHLAVWPTNAGVEVDRLFKVLGMEDKRHNVIDVKGLDSTSKVPFPTPTTYDAIVRYHIEICAPVSRQYIASLATFAPTDAAKEQMTKLGGDKDYFSEFISQRYLNIAQVLEIVAPGQTWSDIPFSIIIEGLNHIRPRYYSISSSSMANNKVPSITAVVESISLPGAPHVLKGVTTNYLLALKQKQHGDPEPDPHGLTYAISGPRNKYDGVHIPVHIRSSNFRLPSDPSKPIIMIGPGTGVAPFRGFVQERAALAEKGESVGKTVLFFGCRKSSEDFLYQDEWKEYAAKLGDAFSLITAFSREGPEKVYVQHRLAENAKEVNELIKQGAYFYVCGDAAHMAREVNTTLGKILASERGLPEEQGHELVKRLRSSNLYQEDVWS</sequence>
<evidence type="ECO:0000256" key="19">
    <source>
        <dbReference type="ARBA" id="ARBA00049342"/>
    </source>
</evidence>
<keyword evidence="5" id="KW-0812">Transmembrane</keyword>
<feature type="binding site" evidence="20">
    <location>
        <begin position="613"/>
        <end position="614"/>
    </location>
    <ligand>
        <name>NADP(+)</name>
        <dbReference type="ChEBI" id="CHEBI:58349"/>
    </ligand>
</feature>
<comment type="cofactor">
    <cofactor evidence="20">
        <name>FAD</name>
        <dbReference type="ChEBI" id="CHEBI:57692"/>
    </cofactor>
    <text evidence="20">Binds 1 FAD per monomer.</text>
</comment>
<dbReference type="PRINTS" id="PR00371">
    <property type="entry name" value="FPNCR"/>
</dbReference>
<dbReference type="InterPro" id="IPR001709">
    <property type="entry name" value="Flavoprot_Pyr_Nucl_cyt_Rdtase"/>
</dbReference>
<evidence type="ECO:0000256" key="2">
    <source>
        <dbReference type="ARBA" id="ARBA00022516"/>
    </source>
</evidence>
<keyword evidence="3 20" id="KW-0285">Flavoprotein</keyword>
<dbReference type="Pfam" id="PF00258">
    <property type="entry name" value="Flavodoxin_1"/>
    <property type="match status" value="1"/>
</dbReference>
<dbReference type="FunFam" id="2.40.30.10:FF:000100">
    <property type="entry name" value="NADPH--cytochrome P450 reductase"/>
    <property type="match status" value="1"/>
</dbReference>
<comment type="similarity">
    <text evidence="20 21">In the C-terminal section; belongs to the flavoprotein pyridine nucleotide cytochrome reductase family.</text>
</comment>
<dbReference type="PANTHER" id="PTHR19384:SF17">
    <property type="entry name" value="NADPH--CYTOCHROME P450 REDUCTASE"/>
    <property type="match status" value="1"/>
</dbReference>
<dbReference type="GO" id="GO:0005789">
    <property type="term" value="C:endoplasmic reticulum membrane"/>
    <property type="evidence" value="ECO:0007669"/>
    <property type="project" value="UniProtKB-SubCell"/>
</dbReference>
<organism evidence="25 26">
    <name type="scientific">Sphaerosporella brunnea</name>
    <dbReference type="NCBI Taxonomy" id="1250544"/>
    <lineage>
        <taxon>Eukaryota</taxon>
        <taxon>Fungi</taxon>
        <taxon>Dikarya</taxon>
        <taxon>Ascomycota</taxon>
        <taxon>Pezizomycotina</taxon>
        <taxon>Pezizomycetes</taxon>
        <taxon>Pezizales</taxon>
        <taxon>Pyronemataceae</taxon>
        <taxon>Sphaerosporella</taxon>
    </lineage>
</organism>
<feature type="signal peptide" evidence="22">
    <location>
        <begin position="1"/>
        <end position="23"/>
    </location>
</feature>
<dbReference type="EC" id="1.6.2.4" evidence="20 21"/>
<evidence type="ECO:0000256" key="12">
    <source>
        <dbReference type="ARBA" id="ARBA00023002"/>
    </source>
</evidence>
<dbReference type="InterPro" id="IPR017938">
    <property type="entry name" value="Riboflavin_synthase-like_b-brl"/>
</dbReference>
<dbReference type="GO" id="GO:0003958">
    <property type="term" value="F:NADPH-hemoprotein reductase activity"/>
    <property type="evidence" value="ECO:0007669"/>
    <property type="project" value="UniProtKB-UniRule"/>
</dbReference>
<dbReference type="SUPFAM" id="SSF52218">
    <property type="entry name" value="Flavoproteins"/>
    <property type="match status" value="1"/>
</dbReference>
<keyword evidence="15 20" id="KW-0496">Mitochondrion</keyword>
<evidence type="ECO:0000256" key="10">
    <source>
        <dbReference type="ARBA" id="ARBA00022955"/>
    </source>
</evidence>
<evidence type="ECO:0000256" key="4">
    <source>
        <dbReference type="ARBA" id="ARBA00022643"/>
    </source>
</evidence>
<dbReference type="GO" id="GO:0050661">
    <property type="term" value="F:NADP binding"/>
    <property type="evidence" value="ECO:0007669"/>
    <property type="project" value="UniProtKB-UniRule"/>
</dbReference>
<evidence type="ECO:0000256" key="15">
    <source>
        <dbReference type="ARBA" id="ARBA00023128"/>
    </source>
</evidence>
<dbReference type="InterPro" id="IPR001094">
    <property type="entry name" value="Flavdoxin-like"/>
</dbReference>
<evidence type="ECO:0000256" key="22">
    <source>
        <dbReference type="SAM" id="SignalP"/>
    </source>
</evidence>
<keyword evidence="13 20" id="KW-0756">Sterol biosynthesis</keyword>
<dbReference type="Pfam" id="PF00667">
    <property type="entry name" value="FAD_binding_1"/>
    <property type="match status" value="1"/>
</dbReference>
<comment type="caution">
    <text evidence="25">The sequence shown here is derived from an EMBL/GenBank/DDBJ whole genome shotgun (WGS) entry which is preliminary data.</text>
</comment>
<dbReference type="InterPro" id="IPR023208">
    <property type="entry name" value="P450R"/>
</dbReference>
<evidence type="ECO:0000256" key="20">
    <source>
        <dbReference type="HAMAP-Rule" id="MF_03212"/>
    </source>
</evidence>
<reference evidence="25 26" key="1">
    <citation type="submission" date="2019-09" db="EMBL/GenBank/DDBJ databases">
        <title>Draft genome of the ectomycorrhizal ascomycete Sphaerosporella brunnea.</title>
        <authorList>
            <consortium name="DOE Joint Genome Institute"/>
            <person name="Benucci G.M."/>
            <person name="Marozzi G."/>
            <person name="Antonielli L."/>
            <person name="Sanchez S."/>
            <person name="Marco P."/>
            <person name="Wang X."/>
            <person name="Falini L.B."/>
            <person name="Barry K."/>
            <person name="Haridas S."/>
            <person name="Lipzen A."/>
            <person name="Labutti K."/>
            <person name="Grigoriev I.V."/>
            <person name="Murat C."/>
            <person name="Martin F."/>
            <person name="Albertini E."/>
            <person name="Donnini D."/>
            <person name="Bonito G."/>
        </authorList>
    </citation>
    <scope>NUCLEOTIDE SEQUENCE [LARGE SCALE GENOMIC DNA]</scope>
    <source>
        <strain evidence="25 26">Sb_GMNB300</strain>
    </source>
</reference>
<dbReference type="PANTHER" id="PTHR19384">
    <property type="entry name" value="NITRIC OXIDE SYNTHASE-RELATED"/>
    <property type="match status" value="1"/>
</dbReference>
<name>A0A5J5F0F2_9PEZI</name>
<keyword evidence="12 20" id="KW-0560">Oxidoreductase</keyword>
<feature type="binding site" evidence="20">
    <location>
        <position position="551"/>
    </location>
    <ligand>
        <name>NADP(+)</name>
        <dbReference type="ChEBI" id="CHEBI:58349"/>
    </ligand>
</feature>
<keyword evidence="4 20" id="KW-0288">FMN</keyword>
<keyword evidence="22" id="KW-0732">Signal</keyword>
<keyword evidence="18 20" id="KW-0753">Steroid metabolism</keyword>
<evidence type="ECO:0000313" key="26">
    <source>
        <dbReference type="Proteomes" id="UP000326924"/>
    </source>
</evidence>
<gene>
    <name evidence="20" type="primary">cprA</name>
    <name evidence="25" type="ORF">FN846DRAFT_776956</name>
</gene>
<keyword evidence="26" id="KW-1185">Reference proteome</keyword>
<dbReference type="FunFam" id="1.20.990.10:FF:000009">
    <property type="entry name" value="NADPH--cytochrome P450 reductase"/>
    <property type="match status" value="1"/>
</dbReference>
<feature type="binding site" evidence="20">
    <location>
        <begin position="167"/>
        <end position="176"/>
    </location>
    <ligand>
        <name>FMN</name>
        <dbReference type="ChEBI" id="CHEBI:58210"/>
    </ligand>
</feature>
<evidence type="ECO:0000259" key="23">
    <source>
        <dbReference type="PROSITE" id="PS50902"/>
    </source>
</evidence>
<dbReference type="GO" id="GO:0050660">
    <property type="term" value="F:flavin adenine dinucleotide binding"/>
    <property type="evidence" value="ECO:0007669"/>
    <property type="project" value="UniProtKB-UniRule"/>
</dbReference>
<dbReference type="CDD" id="cd06204">
    <property type="entry name" value="CYPOR"/>
    <property type="match status" value="1"/>
</dbReference>
<keyword evidence="10 20" id="KW-0752">Steroid biosynthesis</keyword>
<feature type="binding site" evidence="20">
    <location>
        <begin position="485"/>
        <end position="488"/>
    </location>
    <ligand>
        <name>FAD</name>
        <dbReference type="ChEBI" id="CHEBI:57692"/>
    </ligand>
</feature>